<accession>A0A068TYX4</accession>
<dbReference type="Gramene" id="CDP01471">
    <property type="protein sequence ID" value="CDP01471"/>
    <property type="gene ID" value="GSCOC_T00036528001"/>
</dbReference>
<evidence type="ECO:0000313" key="2">
    <source>
        <dbReference type="Proteomes" id="UP000295252"/>
    </source>
</evidence>
<dbReference type="EMBL" id="HG739091">
    <property type="protein sequence ID" value="CDP01471.1"/>
    <property type="molecule type" value="Genomic_DNA"/>
</dbReference>
<name>A0A068TYX4_COFCA</name>
<reference evidence="2" key="1">
    <citation type="journal article" date="2014" name="Science">
        <title>The coffee genome provides insight into the convergent evolution of caffeine biosynthesis.</title>
        <authorList>
            <person name="Denoeud F."/>
            <person name="Carretero-Paulet L."/>
            <person name="Dereeper A."/>
            <person name="Droc G."/>
            <person name="Guyot R."/>
            <person name="Pietrella M."/>
            <person name="Zheng C."/>
            <person name="Alberti A."/>
            <person name="Anthony F."/>
            <person name="Aprea G."/>
            <person name="Aury J.M."/>
            <person name="Bento P."/>
            <person name="Bernard M."/>
            <person name="Bocs S."/>
            <person name="Campa C."/>
            <person name="Cenci A."/>
            <person name="Combes M.C."/>
            <person name="Crouzillat D."/>
            <person name="Da Silva C."/>
            <person name="Daddiego L."/>
            <person name="De Bellis F."/>
            <person name="Dussert S."/>
            <person name="Garsmeur O."/>
            <person name="Gayraud T."/>
            <person name="Guignon V."/>
            <person name="Jahn K."/>
            <person name="Jamilloux V."/>
            <person name="Joet T."/>
            <person name="Labadie K."/>
            <person name="Lan T."/>
            <person name="Leclercq J."/>
            <person name="Lepelley M."/>
            <person name="Leroy T."/>
            <person name="Li L.T."/>
            <person name="Librado P."/>
            <person name="Lopez L."/>
            <person name="Munoz A."/>
            <person name="Noel B."/>
            <person name="Pallavicini A."/>
            <person name="Perrotta G."/>
            <person name="Poncet V."/>
            <person name="Pot D."/>
            <person name="Priyono X."/>
            <person name="Rigoreau M."/>
            <person name="Rouard M."/>
            <person name="Rozas J."/>
            <person name="Tranchant-Dubreuil C."/>
            <person name="VanBuren R."/>
            <person name="Zhang Q."/>
            <person name="Andrade A.C."/>
            <person name="Argout X."/>
            <person name="Bertrand B."/>
            <person name="de Kochko A."/>
            <person name="Graziosi G."/>
            <person name="Henry R.J."/>
            <person name="Jayarama X."/>
            <person name="Ming R."/>
            <person name="Nagai C."/>
            <person name="Rounsley S."/>
            <person name="Sankoff D."/>
            <person name="Giuliano G."/>
            <person name="Albert V.A."/>
            <person name="Wincker P."/>
            <person name="Lashermes P."/>
        </authorList>
    </citation>
    <scope>NUCLEOTIDE SEQUENCE [LARGE SCALE GENOMIC DNA]</scope>
    <source>
        <strain evidence="2">cv. DH200-94</strain>
    </source>
</reference>
<organism evidence="1 2">
    <name type="scientific">Coffea canephora</name>
    <name type="common">Robusta coffee</name>
    <dbReference type="NCBI Taxonomy" id="49390"/>
    <lineage>
        <taxon>Eukaryota</taxon>
        <taxon>Viridiplantae</taxon>
        <taxon>Streptophyta</taxon>
        <taxon>Embryophyta</taxon>
        <taxon>Tracheophyta</taxon>
        <taxon>Spermatophyta</taxon>
        <taxon>Magnoliopsida</taxon>
        <taxon>eudicotyledons</taxon>
        <taxon>Gunneridae</taxon>
        <taxon>Pentapetalae</taxon>
        <taxon>asterids</taxon>
        <taxon>lamiids</taxon>
        <taxon>Gentianales</taxon>
        <taxon>Rubiaceae</taxon>
        <taxon>Ixoroideae</taxon>
        <taxon>Gardenieae complex</taxon>
        <taxon>Bertiereae - Coffeeae clade</taxon>
        <taxon>Coffeeae</taxon>
        <taxon>Coffea</taxon>
    </lineage>
</organism>
<keyword evidence="2" id="KW-1185">Reference proteome</keyword>
<dbReference type="OMA" id="NGNEEWM"/>
<dbReference type="AlphaFoldDB" id="A0A068TYX4"/>
<proteinExistence type="predicted"/>
<protein>
    <submittedName>
        <fullName evidence="1">Uncharacterized protein</fullName>
    </submittedName>
</protein>
<evidence type="ECO:0000313" key="1">
    <source>
        <dbReference type="EMBL" id="CDP01471.1"/>
    </source>
</evidence>
<dbReference type="OrthoDB" id="1719622at2759"/>
<dbReference type="Proteomes" id="UP000295252">
    <property type="component" value="Chromosome IX"/>
</dbReference>
<gene>
    <name evidence="1" type="ORF">GSCOC_T00036528001</name>
</gene>
<sequence>MSIEALAMAGADYIKCSISLEVWEGLGTVETPAYLLAEEDLQNPVIKSKVDDLVSDNENFAAQILAVAKAVVSTETKASEMQ</sequence>
<dbReference type="InParanoid" id="A0A068TYX4"/>